<keyword evidence="2" id="KW-1185">Reference proteome</keyword>
<dbReference type="CDD" id="cd09598">
    <property type="entry name" value="M4_like"/>
    <property type="match status" value="1"/>
</dbReference>
<proteinExistence type="predicted"/>
<name>A0A1G7L5F0_9BACT</name>
<dbReference type="EMBL" id="LT629690">
    <property type="protein sequence ID" value="SDF44685.1"/>
    <property type="molecule type" value="Genomic_DNA"/>
</dbReference>
<gene>
    <name evidence="1" type="ORF">SAMN05444167_2438</name>
</gene>
<accession>A0A1G7L5F0</accession>
<evidence type="ECO:0000313" key="2">
    <source>
        <dbReference type="Proteomes" id="UP000182427"/>
    </source>
</evidence>
<evidence type="ECO:0000313" key="1">
    <source>
        <dbReference type="EMBL" id="SDF44685.1"/>
    </source>
</evidence>
<dbReference type="SUPFAM" id="SSF55486">
    <property type="entry name" value="Metalloproteases ('zincins'), catalytic domain"/>
    <property type="match status" value="1"/>
</dbReference>
<organism evidence="1 2">
    <name type="scientific">Terriglobus roseus</name>
    <dbReference type="NCBI Taxonomy" id="392734"/>
    <lineage>
        <taxon>Bacteria</taxon>
        <taxon>Pseudomonadati</taxon>
        <taxon>Acidobacteriota</taxon>
        <taxon>Terriglobia</taxon>
        <taxon>Terriglobales</taxon>
        <taxon>Acidobacteriaceae</taxon>
        <taxon>Terriglobus</taxon>
    </lineage>
</organism>
<dbReference type="OrthoDB" id="178184at2"/>
<dbReference type="AlphaFoldDB" id="A0A1G7L5F0"/>
<dbReference type="RefSeq" id="WP_083345376.1">
    <property type="nucleotide sequence ID" value="NZ_LT629690.1"/>
</dbReference>
<reference evidence="1 2" key="1">
    <citation type="submission" date="2016-10" db="EMBL/GenBank/DDBJ databases">
        <authorList>
            <person name="de Groot N.N."/>
        </authorList>
    </citation>
    <scope>NUCLEOTIDE SEQUENCE [LARGE SCALE GENOMIC DNA]</scope>
    <source>
        <strain evidence="1 2">GAS232</strain>
    </source>
</reference>
<sequence length="584" mass="65758">MSYYPTRKVTILALDPSVKGSDGKLLRTQVEIPNEVLDRGPRGCRVHVIDYDATRDVLYPCGRMRVATNCDDQLPEDPWANTSDTELLKSLDFHAWMTYTVIMKTLARFELALGRRASWSFGGHQIQVSPHAFSDANAFYSDQAQGLFFGYFPSFNTRRTVFTCLSHEIVAHETTHALLDGLRERYMDPSSPQQAGFHEAFADIVALLSVFSAQSVVAKLVDLGMKNIDNVSIDRMNLTPDKLRQSALFGLASEMGAELSGIHGQALRRSVSLPPSPDYLSSSLYQEPHMCGEVLVAAVLNAFLEIWIERLTAVGSESKVDRDRASEEGAEIADRMLTVFIRAIDYCPPTDLQFSDFASGVLTADWELNPKDDKYKMRSALRKWFAEFGIKPSSKGAIGHEPGTWEVPPAKIPFKYDRTHFESMKADPDELFRFLWVNRKAFRLNEQALTRVLSVRPCVRTGRDGFTLRETVVEYHQQLKVFARELAKLGVQKPVGMPDSTEVTLYGGNAVVFDEYGHVKYNIGNSVLSSSDRHQTRQSSRLKYLWENGAFSPGASKMRAFASMHRLRSTGWYRSANIANEEEE</sequence>
<protein>
    <submittedName>
        <fullName evidence="1">Uncharacterized protein</fullName>
    </submittedName>
</protein>
<dbReference type="Proteomes" id="UP000182427">
    <property type="component" value="Chromosome I"/>
</dbReference>